<dbReference type="KEGG" id="asem:NNL22_18575"/>
<dbReference type="EMBL" id="CP101527">
    <property type="protein sequence ID" value="UZW75001.1"/>
    <property type="molecule type" value="Genomic_DNA"/>
</dbReference>
<feature type="domain" description="DUF3592" evidence="2">
    <location>
        <begin position="40"/>
        <end position="108"/>
    </location>
</feature>
<dbReference type="AlphaFoldDB" id="A0A9E8HLE0"/>
<proteinExistence type="predicted"/>
<dbReference type="Pfam" id="PF12158">
    <property type="entry name" value="DUF3592"/>
    <property type="match status" value="1"/>
</dbReference>
<reference evidence="3" key="1">
    <citation type="submission" date="2022-07" db="EMBL/GenBank/DDBJ databases">
        <title>Alkalimarinus sp. nov., isolated from gut of a Alitta virens.</title>
        <authorList>
            <person name="Yang A.I."/>
            <person name="Shin N.-R."/>
        </authorList>
    </citation>
    <scope>NUCLEOTIDE SEQUENCE</scope>
    <source>
        <strain evidence="3">FA028</strain>
    </source>
</reference>
<evidence type="ECO:0000313" key="4">
    <source>
        <dbReference type="Proteomes" id="UP001164472"/>
    </source>
</evidence>
<accession>A0A9E8HLE0</accession>
<dbReference type="RefSeq" id="WP_251812337.1">
    <property type="nucleotide sequence ID" value="NZ_CP101527.1"/>
</dbReference>
<keyword evidence="1" id="KW-0812">Transmembrane</keyword>
<evidence type="ECO:0000256" key="1">
    <source>
        <dbReference type="SAM" id="Phobius"/>
    </source>
</evidence>
<feature type="transmembrane region" description="Helical" evidence="1">
    <location>
        <begin position="108"/>
        <end position="134"/>
    </location>
</feature>
<protein>
    <submittedName>
        <fullName evidence="3">DUF3592 domain-containing protein</fullName>
    </submittedName>
</protein>
<keyword evidence="4" id="KW-1185">Reference proteome</keyword>
<keyword evidence="1" id="KW-1133">Transmembrane helix</keyword>
<gene>
    <name evidence="3" type="ORF">NNL22_18575</name>
</gene>
<dbReference type="InterPro" id="IPR021994">
    <property type="entry name" value="DUF3592"/>
</dbReference>
<organism evidence="3 4">
    <name type="scientific">Alkalimarinus sediminis</name>
    <dbReference type="NCBI Taxonomy" id="1632866"/>
    <lineage>
        <taxon>Bacteria</taxon>
        <taxon>Pseudomonadati</taxon>
        <taxon>Pseudomonadota</taxon>
        <taxon>Gammaproteobacteria</taxon>
        <taxon>Alteromonadales</taxon>
        <taxon>Alteromonadaceae</taxon>
        <taxon>Alkalimarinus</taxon>
    </lineage>
</organism>
<feature type="transmembrane region" description="Helical" evidence="1">
    <location>
        <begin position="7"/>
        <end position="26"/>
    </location>
</feature>
<sequence length="232" mass="25818">MKMISTIKYLFGSIGLAMLVGMLFIYQSNQSFLATAHTAEGTIIDFVRSRSENSTTYAPVIAFYAQDGEETIFTSSSFSSPGKYSINEKVELLYQPANPIDAKINSFFSLWGGCMIVGILGSSFFSVGLIITLVGRSKKKRINDLKNNGTPIETTFQSVEINGSLVVNGSSPYQIHTQWTNPENAKLHIFKSENIWFDPSNHIKNDKITVLIDRNNPKKYYVDTSFLPEVAA</sequence>
<evidence type="ECO:0000259" key="2">
    <source>
        <dbReference type="Pfam" id="PF12158"/>
    </source>
</evidence>
<evidence type="ECO:0000313" key="3">
    <source>
        <dbReference type="EMBL" id="UZW75001.1"/>
    </source>
</evidence>
<name>A0A9E8HLE0_9ALTE</name>
<dbReference type="Proteomes" id="UP001164472">
    <property type="component" value="Chromosome"/>
</dbReference>
<keyword evidence="1" id="KW-0472">Membrane</keyword>